<reference evidence="2 3" key="1">
    <citation type="journal article" date="2019" name="Sci. Rep.">
        <title>Comparative genomics of chytrid fungi reveal insights into the obligate biotrophic and pathogenic lifestyle of Synchytrium endobioticum.</title>
        <authorList>
            <person name="van de Vossenberg B.T.L.H."/>
            <person name="Warris S."/>
            <person name="Nguyen H.D.T."/>
            <person name="van Gent-Pelzer M.P.E."/>
            <person name="Joly D.L."/>
            <person name="van de Geest H.C."/>
            <person name="Bonants P.J.M."/>
            <person name="Smith D.S."/>
            <person name="Levesque C.A."/>
            <person name="van der Lee T.A.J."/>
        </authorList>
    </citation>
    <scope>NUCLEOTIDE SEQUENCE [LARGE SCALE GENOMIC DNA]</scope>
    <source>
        <strain evidence="2 3">LEV6574</strain>
    </source>
</reference>
<dbReference type="EMBL" id="QEAM01000422">
    <property type="protein sequence ID" value="TPX40018.1"/>
    <property type="molecule type" value="Genomic_DNA"/>
</dbReference>
<gene>
    <name evidence="2" type="ORF">SeLEV6574_g06848</name>
</gene>
<feature type="region of interest" description="Disordered" evidence="1">
    <location>
        <begin position="48"/>
        <end position="67"/>
    </location>
</feature>
<name>A0A507CK29_9FUNG</name>
<proteinExistence type="predicted"/>
<dbReference type="AlphaFoldDB" id="A0A507CK29"/>
<evidence type="ECO:0000313" key="3">
    <source>
        <dbReference type="Proteomes" id="UP000320475"/>
    </source>
</evidence>
<dbReference type="Proteomes" id="UP000320475">
    <property type="component" value="Unassembled WGS sequence"/>
</dbReference>
<feature type="compositionally biased region" description="Low complexity" evidence="1">
    <location>
        <begin position="361"/>
        <end position="374"/>
    </location>
</feature>
<accession>A0A507CK29</accession>
<evidence type="ECO:0000256" key="1">
    <source>
        <dbReference type="SAM" id="MobiDB-lite"/>
    </source>
</evidence>
<organism evidence="2 3">
    <name type="scientific">Synchytrium endobioticum</name>
    <dbReference type="NCBI Taxonomy" id="286115"/>
    <lineage>
        <taxon>Eukaryota</taxon>
        <taxon>Fungi</taxon>
        <taxon>Fungi incertae sedis</taxon>
        <taxon>Chytridiomycota</taxon>
        <taxon>Chytridiomycota incertae sedis</taxon>
        <taxon>Chytridiomycetes</taxon>
        <taxon>Synchytriales</taxon>
        <taxon>Synchytriaceae</taxon>
        <taxon>Synchytrium</taxon>
    </lineage>
</organism>
<protein>
    <submittedName>
        <fullName evidence="2">Uncharacterized protein</fullName>
    </submittedName>
</protein>
<feature type="region of interest" description="Disordered" evidence="1">
    <location>
        <begin position="361"/>
        <end position="380"/>
    </location>
</feature>
<dbReference type="VEuPathDB" id="FungiDB:SeMB42_g06861"/>
<evidence type="ECO:0000313" key="2">
    <source>
        <dbReference type="EMBL" id="TPX40018.1"/>
    </source>
</evidence>
<comment type="caution">
    <text evidence="2">The sequence shown here is derived from an EMBL/GenBank/DDBJ whole genome shotgun (WGS) entry which is preliminary data.</text>
</comment>
<sequence length="449" mass="49982">MGPRSASNQIHRRLETLFNQTLLHDVDWQLTQILTHTVMSMSPSSHLQKRQSIHHHQHHGHAMHAARHSCVGESDHHGMTQHHSTIIPSLHEPTQHHHSSSLQSYLLHRASSASLSILTSIRYPALTTYETLDVFYEAIVQECNEHAHIFLADGGVGSLCNSCSLLKTQPHVHDVALRYRFIWDNPSFLDVPAFTDNTTEARTCYMRGRNGNIEDDAERTSEYDTASIASTSPTRSIYTSPAKSSSSTILSLDLSSSPTISFASNSNLKPSLLFSPAKTSVLSNPRCDRIVPVMLMEMDGVVVSLNYSHCVGGMLVQKDMDLKRLLFEMEAKCGVLSTGHELKSPLSVLTIILVRTFITPQSSTSTSSAPPSLSKGTADPVFSNGECRRRPCCICNETKPCHQNKLHQMKAFGIIKQPSQGIFRFRFPSSEMMRVLSMIRDRKGYEVGC</sequence>